<dbReference type="EC" id="3.4.21.-" evidence="7"/>
<comment type="subcellular location">
    <subcellularLocation>
        <location evidence="1 7">Mitochondrion inner membrane</location>
    </subcellularLocation>
</comment>
<evidence type="ECO:0000256" key="2">
    <source>
        <dbReference type="ARBA" id="ARBA00022792"/>
    </source>
</evidence>
<dbReference type="AlphaFoldDB" id="A0A3M7M829"/>
<keyword evidence="5" id="KW-0472">Membrane</keyword>
<dbReference type="InterPro" id="IPR019757">
    <property type="entry name" value="Pept_S26A_signal_pept_1_Lys-AS"/>
</dbReference>
<dbReference type="InterPro" id="IPR000223">
    <property type="entry name" value="Pept_S26A_signal_pept_1"/>
</dbReference>
<dbReference type="GO" id="GO:0042720">
    <property type="term" value="C:mitochondrial inner membrane peptidase complex"/>
    <property type="evidence" value="ECO:0007669"/>
    <property type="project" value="TreeGrafter"/>
</dbReference>
<dbReference type="EMBL" id="KE747824">
    <property type="protein sequence ID" value="RMZ70671.1"/>
    <property type="molecule type" value="Genomic_DNA"/>
</dbReference>
<keyword evidence="7 9" id="KW-0645">Protease</keyword>
<evidence type="ECO:0000259" key="8">
    <source>
        <dbReference type="Pfam" id="PF10502"/>
    </source>
</evidence>
<dbReference type="OrthoDB" id="308440at2759"/>
<dbReference type="InterPro" id="IPR036286">
    <property type="entry name" value="LexA/Signal_pep-like_sf"/>
</dbReference>
<dbReference type="CDD" id="cd06530">
    <property type="entry name" value="S26_SPase_I"/>
    <property type="match status" value="1"/>
</dbReference>
<evidence type="ECO:0000256" key="7">
    <source>
        <dbReference type="RuleBase" id="RU362041"/>
    </source>
</evidence>
<evidence type="ECO:0000313" key="10">
    <source>
        <dbReference type="Proteomes" id="UP000265663"/>
    </source>
</evidence>
<dbReference type="GO" id="GO:0004252">
    <property type="term" value="F:serine-type endopeptidase activity"/>
    <property type="evidence" value="ECO:0007669"/>
    <property type="project" value="InterPro"/>
</dbReference>
<dbReference type="PROSITE" id="PS00760">
    <property type="entry name" value="SPASE_I_2"/>
    <property type="match status" value="1"/>
</dbReference>
<sequence>MPTIPESGAMVIYSSLHRRGRFVKVGDVVTFAHPMFPNSRGCKRVIGMPGDFVSVVTRARGQDDLFEEDVGGKWASVREEVVRVPEGHCWVEGDNLEWSRDSRLFGPLPLGLVRSKVLAMVVPFRGQAMWMDGKRDVVDPGDNSMGVYKRLYFYKLIHVPKEETDLSAEGTVDIHSDTFQEVNKLIEWLRAHIVHHNQLVH</sequence>
<dbReference type="NCBIfam" id="TIGR02227">
    <property type="entry name" value="sigpep_I_bact"/>
    <property type="match status" value="1"/>
</dbReference>
<dbReference type="Proteomes" id="UP000265663">
    <property type="component" value="Unassembled WGS sequence"/>
</dbReference>
<keyword evidence="10" id="KW-1185">Reference proteome</keyword>
<evidence type="ECO:0000256" key="3">
    <source>
        <dbReference type="ARBA" id="ARBA00022801"/>
    </source>
</evidence>
<evidence type="ECO:0000256" key="1">
    <source>
        <dbReference type="ARBA" id="ARBA00004273"/>
    </source>
</evidence>
<evidence type="ECO:0000256" key="5">
    <source>
        <dbReference type="ARBA" id="ARBA00023136"/>
    </source>
</evidence>
<feature type="domain" description="Peptidase S26" evidence="8">
    <location>
        <begin position="2"/>
        <end position="117"/>
    </location>
</feature>
<keyword evidence="4 7" id="KW-0496">Mitochondrion</keyword>
<name>A0A3M7M829_9PLEO</name>
<dbReference type="SUPFAM" id="SSF51306">
    <property type="entry name" value="LexA/Signal peptidase"/>
    <property type="match status" value="1"/>
</dbReference>
<dbReference type="PRINTS" id="PR00727">
    <property type="entry name" value="LEADERPTASE"/>
</dbReference>
<dbReference type="InterPro" id="IPR052064">
    <property type="entry name" value="Mito_IMP1_subunit"/>
</dbReference>
<dbReference type="PANTHER" id="PTHR12383:SF16">
    <property type="entry name" value="MITOCHONDRIAL INNER MEMBRANE PROTEASE SUBUNIT 1"/>
    <property type="match status" value="1"/>
</dbReference>
<evidence type="ECO:0000256" key="6">
    <source>
        <dbReference type="ARBA" id="ARBA00038445"/>
    </source>
</evidence>
<dbReference type="InterPro" id="IPR019533">
    <property type="entry name" value="Peptidase_S26"/>
</dbReference>
<protein>
    <recommendedName>
        <fullName evidence="7">Mitochondrial inner membrane protease subunit</fullName>
        <ecNumber evidence="7">3.4.21.-</ecNumber>
    </recommendedName>
</protein>
<dbReference type="Gene3D" id="2.10.109.10">
    <property type="entry name" value="Umud Fragment, subunit A"/>
    <property type="match status" value="1"/>
</dbReference>
<evidence type="ECO:0000313" key="9">
    <source>
        <dbReference type="EMBL" id="RMZ70671.1"/>
    </source>
</evidence>
<dbReference type="GO" id="GO:0006465">
    <property type="term" value="P:signal peptide processing"/>
    <property type="evidence" value="ECO:0007669"/>
    <property type="project" value="InterPro"/>
</dbReference>
<dbReference type="Pfam" id="PF10502">
    <property type="entry name" value="Peptidase_S26"/>
    <property type="match status" value="1"/>
</dbReference>
<organism evidence="9 10">
    <name type="scientific">Pyrenophora seminiperda CCB06</name>
    <dbReference type="NCBI Taxonomy" id="1302712"/>
    <lineage>
        <taxon>Eukaryota</taxon>
        <taxon>Fungi</taxon>
        <taxon>Dikarya</taxon>
        <taxon>Ascomycota</taxon>
        <taxon>Pezizomycotina</taxon>
        <taxon>Dothideomycetes</taxon>
        <taxon>Pleosporomycetidae</taxon>
        <taxon>Pleosporales</taxon>
        <taxon>Pleosporineae</taxon>
        <taxon>Pleosporaceae</taxon>
        <taxon>Pyrenophora</taxon>
    </lineage>
</organism>
<reference evidence="9 10" key="1">
    <citation type="journal article" date="2014" name="PLoS ONE">
        <title>De novo Genome Assembly of the Fungal Plant Pathogen Pyrenophora semeniperda.</title>
        <authorList>
            <person name="Soliai M.M."/>
            <person name="Meyer S.E."/>
            <person name="Udall J.A."/>
            <person name="Elzinga D.E."/>
            <person name="Hermansen R.A."/>
            <person name="Bodily P.M."/>
            <person name="Hart A.A."/>
            <person name="Coleman C.E."/>
        </authorList>
    </citation>
    <scope>NUCLEOTIDE SEQUENCE [LARGE SCALE GENOMIC DNA]</scope>
    <source>
        <strain evidence="9 10">CCB06</strain>
        <tissue evidence="9">Mycelium</tissue>
    </source>
</reference>
<keyword evidence="2 7" id="KW-0999">Mitochondrion inner membrane</keyword>
<gene>
    <name evidence="9" type="ORF">GMOD_00000801</name>
</gene>
<keyword evidence="3 7" id="KW-0378">Hydrolase</keyword>
<accession>A0A3M7M829</accession>
<dbReference type="PANTHER" id="PTHR12383">
    <property type="entry name" value="PROTEASE FAMILY S26 MITOCHONDRIAL INNER MEMBRANE PROTEASE-RELATED"/>
    <property type="match status" value="1"/>
</dbReference>
<dbReference type="GO" id="GO:0006627">
    <property type="term" value="P:protein processing involved in protein targeting to mitochondrion"/>
    <property type="evidence" value="ECO:0007669"/>
    <property type="project" value="TreeGrafter"/>
</dbReference>
<proteinExistence type="inferred from homology"/>
<evidence type="ECO:0000256" key="4">
    <source>
        <dbReference type="ARBA" id="ARBA00023128"/>
    </source>
</evidence>
<comment type="similarity">
    <text evidence="6">Belongs to the peptidase S26 family. IMP1 subfamily.</text>
</comment>